<dbReference type="CDD" id="cd19941">
    <property type="entry name" value="TIL"/>
    <property type="match status" value="1"/>
</dbReference>
<dbReference type="SMART" id="SM00216">
    <property type="entry name" value="VWD"/>
    <property type="match status" value="2"/>
</dbReference>
<dbReference type="Pfam" id="PF01826">
    <property type="entry name" value="TIL"/>
    <property type="match status" value="1"/>
</dbReference>
<accession>A0A5E4CS40</accession>
<evidence type="ECO:0000313" key="5">
    <source>
        <dbReference type="EMBL" id="VTJ83969.1"/>
    </source>
</evidence>
<gene>
    <name evidence="4" type="ORF">GHT09_011434</name>
    <name evidence="5" type="ORF">MONAX_5E026374</name>
</gene>
<dbReference type="Gene3D" id="2.10.25.10">
    <property type="entry name" value="Laminin"/>
    <property type="match status" value="1"/>
</dbReference>
<proteinExistence type="predicted"/>
<reference evidence="4" key="2">
    <citation type="submission" date="2020-08" db="EMBL/GenBank/DDBJ databases">
        <authorList>
            <person name="Shumante A."/>
            <person name="Zimin A.V."/>
            <person name="Puiu D."/>
            <person name="Salzberg S.L."/>
        </authorList>
    </citation>
    <scope>NUCLEOTIDE SEQUENCE</scope>
    <source>
        <strain evidence="4">WC2-LM</strain>
        <tissue evidence="4">Liver</tissue>
    </source>
</reference>
<dbReference type="InterPro" id="IPR025615">
    <property type="entry name" value="TILa_dom"/>
</dbReference>
<dbReference type="GO" id="GO:0031012">
    <property type="term" value="C:extracellular matrix"/>
    <property type="evidence" value="ECO:0007669"/>
    <property type="project" value="TreeGrafter"/>
</dbReference>
<keyword evidence="6" id="KW-1185">Reference proteome</keyword>
<keyword evidence="1" id="KW-1015">Disulfide bond</keyword>
<evidence type="ECO:0000259" key="3">
    <source>
        <dbReference type="PROSITE" id="PS51233"/>
    </source>
</evidence>
<sequence>MECHISECGSHTVCQLKDGEYGCHPYGTSTCMVYGDPHYVTFDERHINFSGKCTYVLTQPCRNSSNTFFKVLAKNEEWGPRGLTCLSKVHVILSETTITLLKGRQTLVKGQRVTLPVRPSKGVIIRPSGRFVKVKTAFGLLIKWDGHQQLFVTMSSVFSGKLCGFCGNFDGDSSNDNLKPDGEPAEDDEDLGNSWQTEQECEGIETRTPTCGRALQSTMSGSKFCGQLVSSKGVFEECQLHVKVSSFFDNCMNDMCNFEGFHLMLCIHLSFMTAACQHAGYAVKPWRKPQFCPLICPANSSYSLCADPCPDTCHSGFSDKTCPDHCVEACECNPGFILSGLECVPPSQCGCLDASGTYFKLGEQWYKPGCKEFCVCEKNNKIHCQPWKCKAQEACMLQDGTYGCRARGAATCSASGDPHYLTFDGALHNFMGTCAYVMVRPCKVSSRENNFLVTTTNEIRDGNLELSYIKSVNVQIFNLRISLIKGRRVVVNGFRISLPMWPLAGQVIVRLSGSFILLYTNFGLQVRYDGKHLVEVTVPSSYAGQLCGLCGNYNNNSLDDNLRPDKKPIGSSVYLGASWKHSDDSEPGCFLRGGISSNCQYNSTSDSWNKSCAILVDPQGPFSMCHDVVPPQASFYSCVYGQCGTKGSTVALCHSLQAYASLCALAGHALAWRNSSFCRE</sequence>
<evidence type="ECO:0000256" key="1">
    <source>
        <dbReference type="ARBA" id="ARBA00023157"/>
    </source>
</evidence>
<feature type="domain" description="VWFD" evidence="3">
    <location>
        <begin position="29"/>
        <end position="202"/>
    </location>
</feature>
<dbReference type="PANTHER" id="PTHR11339">
    <property type="entry name" value="EXTRACELLULAR MATRIX GLYCOPROTEIN RELATED"/>
    <property type="match status" value="1"/>
</dbReference>
<dbReference type="GO" id="GO:0005615">
    <property type="term" value="C:extracellular space"/>
    <property type="evidence" value="ECO:0007669"/>
    <property type="project" value="TreeGrafter"/>
</dbReference>
<dbReference type="AlphaFoldDB" id="A0A5E4CS40"/>
<organism evidence="5 6">
    <name type="scientific">Marmota monax</name>
    <name type="common">Woodchuck</name>
    <dbReference type="NCBI Taxonomy" id="9995"/>
    <lineage>
        <taxon>Eukaryota</taxon>
        <taxon>Metazoa</taxon>
        <taxon>Chordata</taxon>
        <taxon>Craniata</taxon>
        <taxon>Vertebrata</taxon>
        <taxon>Euteleostomi</taxon>
        <taxon>Mammalia</taxon>
        <taxon>Eutheria</taxon>
        <taxon>Euarchontoglires</taxon>
        <taxon>Glires</taxon>
        <taxon>Rodentia</taxon>
        <taxon>Sciuromorpha</taxon>
        <taxon>Sciuridae</taxon>
        <taxon>Xerinae</taxon>
        <taxon>Marmotini</taxon>
        <taxon>Marmota</taxon>
    </lineage>
</organism>
<dbReference type="InterPro" id="IPR014853">
    <property type="entry name" value="VWF/SSPO/ZAN-like_Cys-rich_dom"/>
</dbReference>
<evidence type="ECO:0000256" key="2">
    <source>
        <dbReference type="ARBA" id="ARBA00023180"/>
    </source>
</evidence>
<dbReference type="Pfam" id="PF00094">
    <property type="entry name" value="VWD"/>
    <property type="match status" value="2"/>
</dbReference>
<dbReference type="Proteomes" id="UP000335636">
    <property type="component" value="Unassembled WGS sequence"/>
</dbReference>
<dbReference type="InterPro" id="IPR050780">
    <property type="entry name" value="Mucin_vWF_Thrombospondin_sf"/>
</dbReference>
<dbReference type="InterPro" id="IPR036084">
    <property type="entry name" value="Ser_inhib-like_sf"/>
</dbReference>
<dbReference type="PANTHER" id="PTHR11339:SF374">
    <property type="entry name" value="ZONADHESIN"/>
    <property type="match status" value="1"/>
</dbReference>
<dbReference type="EMBL" id="WJEC01001913">
    <property type="protein sequence ID" value="KAF7477523.1"/>
    <property type="molecule type" value="Genomic_DNA"/>
</dbReference>
<name>A0A5E4CS40_MARMO</name>
<dbReference type="SMART" id="SM00832">
    <property type="entry name" value="C8"/>
    <property type="match status" value="2"/>
</dbReference>
<evidence type="ECO:0000313" key="6">
    <source>
        <dbReference type="Proteomes" id="UP000335636"/>
    </source>
</evidence>
<dbReference type="InterPro" id="IPR001846">
    <property type="entry name" value="VWF_type-D"/>
</dbReference>
<dbReference type="Pfam" id="PF12714">
    <property type="entry name" value="TILa"/>
    <property type="match status" value="1"/>
</dbReference>
<evidence type="ECO:0000313" key="4">
    <source>
        <dbReference type="EMBL" id="KAF7477523.1"/>
    </source>
</evidence>
<dbReference type="InterPro" id="IPR002919">
    <property type="entry name" value="TIL_dom"/>
</dbReference>
<reference evidence="5 6" key="1">
    <citation type="submission" date="2019-04" db="EMBL/GenBank/DDBJ databases">
        <authorList>
            <person name="Alioto T."/>
            <person name="Alioto T."/>
        </authorList>
    </citation>
    <scope>NUCLEOTIDE SEQUENCE [LARGE SCALE GENOMIC DNA]</scope>
</reference>
<dbReference type="EMBL" id="CABDUW010001784">
    <property type="protein sequence ID" value="VTJ83969.1"/>
    <property type="molecule type" value="Genomic_DNA"/>
</dbReference>
<feature type="domain" description="VWFD" evidence="3">
    <location>
        <begin position="410"/>
        <end position="590"/>
    </location>
</feature>
<keyword evidence="2" id="KW-0325">Glycoprotein</keyword>
<dbReference type="Pfam" id="PF08742">
    <property type="entry name" value="C8"/>
    <property type="match status" value="2"/>
</dbReference>
<protein>
    <recommendedName>
        <fullName evidence="3">VWFD domain-containing protein</fullName>
    </recommendedName>
</protein>
<dbReference type="SUPFAM" id="SSF57567">
    <property type="entry name" value="Serine protease inhibitors"/>
    <property type="match status" value="1"/>
</dbReference>
<dbReference type="PROSITE" id="PS51233">
    <property type="entry name" value="VWFD"/>
    <property type="match status" value="2"/>
</dbReference>
<dbReference type="FunFam" id="2.10.25.10:FF:000055">
    <property type="entry name" value="alpha-tectorin isoform X1"/>
    <property type="match status" value="1"/>
</dbReference>
<dbReference type="Proteomes" id="UP000662637">
    <property type="component" value="Unassembled WGS sequence"/>
</dbReference>